<proteinExistence type="predicted"/>
<dbReference type="AlphaFoldDB" id="A0A0G1PQI0"/>
<accession>A0A0G1PQI0</accession>
<organism evidence="1 2">
    <name type="scientific">Candidatus Uhrbacteria bacterium GW2011_GWE2_45_35</name>
    <dbReference type="NCBI Taxonomy" id="1618993"/>
    <lineage>
        <taxon>Bacteria</taxon>
        <taxon>Candidatus Uhriibacteriota</taxon>
    </lineage>
</organism>
<dbReference type="EMBL" id="LCKW01000026">
    <property type="protein sequence ID" value="KKU07668.1"/>
    <property type="molecule type" value="Genomic_DNA"/>
</dbReference>
<evidence type="ECO:0000313" key="1">
    <source>
        <dbReference type="EMBL" id="KKU07668.1"/>
    </source>
</evidence>
<protein>
    <submittedName>
        <fullName evidence="1">Uncharacterized protein</fullName>
    </submittedName>
</protein>
<comment type="caution">
    <text evidence="1">The sequence shown here is derived from an EMBL/GenBank/DDBJ whole genome shotgun (WGS) entry which is preliminary data.</text>
</comment>
<reference evidence="1 2" key="1">
    <citation type="journal article" date="2015" name="Nature">
        <title>rRNA introns, odd ribosomes, and small enigmatic genomes across a large radiation of phyla.</title>
        <authorList>
            <person name="Brown C.T."/>
            <person name="Hug L.A."/>
            <person name="Thomas B.C."/>
            <person name="Sharon I."/>
            <person name="Castelle C.J."/>
            <person name="Singh A."/>
            <person name="Wilkins M.J."/>
            <person name="Williams K.H."/>
            <person name="Banfield J.F."/>
        </authorList>
    </citation>
    <scope>NUCLEOTIDE SEQUENCE [LARGE SCALE GENOMIC DNA]</scope>
</reference>
<name>A0A0G1PQI0_9BACT</name>
<sequence>MALAEETERGLDRLIAIVWPIAFPATVGVVGGVGEPALEEIPARVFAQTRVFDFGPDLSILSLCDLSFEIIGGEPGWFDDSTEVGVGRGVWWVLERTDGFAPAVAGLFVVCVVHGHLAVQAHVGVGEEAEVVGELGAEDQENAEDRAEDYQN</sequence>
<gene>
    <name evidence="1" type="ORF">UX09_C0026G0019</name>
</gene>
<dbReference type="Proteomes" id="UP000034354">
    <property type="component" value="Unassembled WGS sequence"/>
</dbReference>
<evidence type="ECO:0000313" key="2">
    <source>
        <dbReference type="Proteomes" id="UP000034354"/>
    </source>
</evidence>